<sequence>MRQAGRDIANGKVGLALIRGEGRLEADPEVFPNHLCDIKVGNRLFCVNMRQAGRDIAKGREGLTLIRGRGWLESDLEYQEGDFKRNRSLGTLSRYGSYNLKKVFPNHLCDIKVGNRFFCVNMRQAGRDIANEKEGLALIRGKVGWNQTLRLDLRKNKVEFRFASLSHAIFRTSDFLTFVDIVCHKCAVIPLRVEGIFV</sequence>
<reference evidence="1 2" key="1">
    <citation type="submission" date="2021-06" db="EMBL/GenBank/DDBJ databases">
        <title>Caerostris darwini draft genome.</title>
        <authorList>
            <person name="Kono N."/>
            <person name="Arakawa K."/>
        </authorList>
    </citation>
    <scope>NUCLEOTIDE SEQUENCE [LARGE SCALE GENOMIC DNA]</scope>
</reference>
<proteinExistence type="predicted"/>
<accession>A0AAV4WXU6</accession>
<gene>
    <name evidence="1" type="ORF">CDAR_53791</name>
</gene>
<dbReference type="AlphaFoldDB" id="A0AAV4WXU6"/>
<evidence type="ECO:0000313" key="1">
    <source>
        <dbReference type="EMBL" id="GIY87612.1"/>
    </source>
</evidence>
<comment type="caution">
    <text evidence="1">The sequence shown here is derived from an EMBL/GenBank/DDBJ whole genome shotgun (WGS) entry which is preliminary data.</text>
</comment>
<evidence type="ECO:0000313" key="2">
    <source>
        <dbReference type="Proteomes" id="UP001054837"/>
    </source>
</evidence>
<dbReference type="EMBL" id="BPLQ01015359">
    <property type="protein sequence ID" value="GIY87612.1"/>
    <property type="molecule type" value="Genomic_DNA"/>
</dbReference>
<dbReference type="Proteomes" id="UP001054837">
    <property type="component" value="Unassembled WGS sequence"/>
</dbReference>
<name>A0AAV4WXU6_9ARAC</name>
<protein>
    <submittedName>
        <fullName evidence="1">Uncharacterized protein</fullName>
    </submittedName>
</protein>
<organism evidence="1 2">
    <name type="scientific">Caerostris darwini</name>
    <dbReference type="NCBI Taxonomy" id="1538125"/>
    <lineage>
        <taxon>Eukaryota</taxon>
        <taxon>Metazoa</taxon>
        <taxon>Ecdysozoa</taxon>
        <taxon>Arthropoda</taxon>
        <taxon>Chelicerata</taxon>
        <taxon>Arachnida</taxon>
        <taxon>Araneae</taxon>
        <taxon>Araneomorphae</taxon>
        <taxon>Entelegynae</taxon>
        <taxon>Araneoidea</taxon>
        <taxon>Araneidae</taxon>
        <taxon>Caerostris</taxon>
    </lineage>
</organism>
<keyword evidence="2" id="KW-1185">Reference proteome</keyword>